<organism evidence="2 3">
    <name type="scientific">Candidatus Manganitrophus noduliformans</name>
    <dbReference type="NCBI Taxonomy" id="2606439"/>
    <lineage>
        <taxon>Bacteria</taxon>
        <taxon>Pseudomonadati</taxon>
        <taxon>Nitrospirota</taxon>
        <taxon>Nitrospiria</taxon>
        <taxon>Candidatus Troglogloeales</taxon>
        <taxon>Candidatus Manganitrophaceae</taxon>
        <taxon>Candidatus Manganitrophus</taxon>
    </lineage>
</organism>
<dbReference type="AlphaFoldDB" id="A0A7X6DMV4"/>
<evidence type="ECO:0000256" key="1">
    <source>
        <dbReference type="SAM" id="SignalP"/>
    </source>
</evidence>
<dbReference type="EMBL" id="VTOW01000001">
    <property type="protein sequence ID" value="NKE70022.1"/>
    <property type="molecule type" value="Genomic_DNA"/>
</dbReference>
<accession>A0A7X6DMV4</accession>
<evidence type="ECO:0008006" key="4">
    <source>
        <dbReference type="Google" id="ProtNLM"/>
    </source>
</evidence>
<comment type="caution">
    <text evidence="2">The sequence shown here is derived from an EMBL/GenBank/DDBJ whole genome shotgun (WGS) entry which is preliminary data.</text>
</comment>
<evidence type="ECO:0000313" key="3">
    <source>
        <dbReference type="Proteomes" id="UP000534783"/>
    </source>
</evidence>
<dbReference type="RefSeq" id="WP_168058292.1">
    <property type="nucleotide sequence ID" value="NZ_VTOW01000001.1"/>
</dbReference>
<feature type="signal peptide" evidence="1">
    <location>
        <begin position="1"/>
        <end position="25"/>
    </location>
</feature>
<dbReference type="Proteomes" id="UP000534783">
    <property type="component" value="Unassembled WGS sequence"/>
</dbReference>
<keyword evidence="1" id="KW-0732">Signal</keyword>
<gene>
    <name evidence="2" type="ORF">MNODULE_04595</name>
</gene>
<feature type="chain" id="PRO_5031350590" description="Secreted protein" evidence="1">
    <location>
        <begin position="26"/>
        <end position="128"/>
    </location>
</feature>
<name>A0A7X6DMV4_9BACT</name>
<proteinExistence type="predicted"/>
<reference evidence="2 3" key="1">
    <citation type="journal article" date="2020" name="Nature">
        <title>Bacterial chemolithoautotrophy via manganese oxidation.</title>
        <authorList>
            <person name="Yu H."/>
            <person name="Leadbetter J.R."/>
        </authorList>
    </citation>
    <scope>NUCLEOTIDE SEQUENCE [LARGE SCALE GENOMIC DNA]</scope>
    <source>
        <strain evidence="2 3">Mn-1</strain>
    </source>
</reference>
<evidence type="ECO:0000313" key="2">
    <source>
        <dbReference type="EMBL" id="NKE70022.1"/>
    </source>
</evidence>
<keyword evidence="3" id="KW-1185">Reference proteome</keyword>
<protein>
    <recommendedName>
        <fullName evidence="4">Secreted protein</fullName>
    </recommendedName>
</protein>
<sequence length="128" mass="14518">MRMRWLSSRLFITAVLIAIVAPSMAAPPDQAEVEVLEHQWRPDAVWEKIGKTKFIWSATLHNHSNVKKRVFVYYDLLSADNIPLASNVANKTIAPLQTAVIVSDSYINSNLLPRVKSSRVTVKFRFPN</sequence>